<gene>
    <name evidence="4" type="ORF">HPB51_007836</name>
</gene>
<feature type="compositionally biased region" description="Polar residues" evidence="2">
    <location>
        <begin position="1570"/>
        <end position="1588"/>
    </location>
</feature>
<dbReference type="SUPFAM" id="SSF57756">
    <property type="entry name" value="Retrovirus zinc finger-like domains"/>
    <property type="match status" value="1"/>
</dbReference>
<feature type="region of interest" description="Disordered" evidence="2">
    <location>
        <begin position="558"/>
        <end position="596"/>
    </location>
</feature>
<dbReference type="PROSITE" id="PS50158">
    <property type="entry name" value="ZF_CCHC"/>
    <property type="match status" value="1"/>
</dbReference>
<dbReference type="PANTHER" id="PTHR22639:SF3">
    <property type="entry name" value="ZINC FINGER CCHC DOMAIN-CONTAINING PROTEIN 3"/>
    <property type="match status" value="1"/>
</dbReference>
<feature type="region of interest" description="Disordered" evidence="2">
    <location>
        <begin position="439"/>
        <end position="501"/>
    </location>
</feature>
<evidence type="ECO:0000313" key="5">
    <source>
        <dbReference type="Proteomes" id="UP000821866"/>
    </source>
</evidence>
<feature type="region of interest" description="Disordered" evidence="2">
    <location>
        <begin position="183"/>
        <end position="204"/>
    </location>
</feature>
<dbReference type="GO" id="GO:0002218">
    <property type="term" value="P:activation of innate immune response"/>
    <property type="evidence" value="ECO:0007669"/>
    <property type="project" value="InterPro"/>
</dbReference>
<feature type="region of interest" description="Disordered" evidence="2">
    <location>
        <begin position="1553"/>
        <end position="1665"/>
    </location>
</feature>
<name>A0A9J6EMC3_RHIMP</name>
<keyword evidence="1" id="KW-0862">Zinc</keyword>
<feature type="region of interest" description="Disordered" evidence="2">
    <location>
        <begin position="966"/>
        <end position="1085"/>
    </location>
</feature>
<organism evidence="4 5">
    <name type="scientific">Rhipicephalus microplus</name>
    <name type="common">Cattle tick</name>
    <name type="synonym">Boophilus microplus</name>
    <dbReference type="NCBI Taxonomy" id="6941"/>
    <lineage>
        <taxon>Eukaryota</taxon>
        <taxon>Metazoa</taxon>
        <taxon>Ecdysozoa</taxon>
        <taxon>Arthropoda</taxon>
        <taxon>Chelicerata</taxon>
        <taxon>Arachnida</taxon>
        <taxon>Acari</taxon>
        <taxon>Parasitiformes</taxon>
        <taxon>Ixodida</taxon>
        <taxon>Ixodoidea</taxon>
        <taxon>Ixodidae</taxon>
        <taxon>Rhipicephalinae</taxon>
        <taxon>Rhipicephalus</taxon>
        <taxon>Boophilus</taxon>
    </lineage>
</organism>
<feature type="compositionally biased region" description="Polar residues" evidence="2">
    <location>
        <begin position="880"/>
        <end position="895"/>
    </location>
</feature>
<keyword evidence="5" id="KW-1185">Reference proteome</keyword>
<dbReference type="GO" id="GO:0003723">
    <property type="term" value="F:RNA binding"/>
    <property type="evidence" value="ECO:0007669"/>
    <property type="project" value="InterPro"/>
</dbReference>
<dbReference type="SMART" id="SM00343">
    <property type="entry name" value="ZnF_C2HC"/>
    <property type="match status" value="2"/>
</dbReference>
<feature type="compositionally biased region" description="Polar residues" evidence="2">
    <location>
        <begin position="45"/>
        <end position="54"/>
    </location>
</feature>
<protein>
    <recommendedName>
        <fullName evidence="3">CCHC-type domain-containing protein</fullName>
    </recommendedName>
</protein>
<dbReference type="PANTHER" id="PTHR22639">
    <property type="entry name" value="GAG-RELATED PROTEIN"/>
    <property type="match status" value="1"/>
</dbReference>
<proteinExistence type="predicted"/>
<comment type="caution">
    <text evidence="4">The sequence shown here is derived from an EMBL/GenBank/DDBJ whole genome shotgun (WGS) entry which is preliminary data.</text>
</comment>
<feature type="compositionally biased region" description="Polar residues" evidence="2">
    <location>
        <begin position="186"/>
        <end position="204"/>
    </location>
</feature>
<feature type="compositionally biased region" description="Polar residues" evidence="2">
    <location>
        <begin position="1056"/>
        <end position="1065"/>
    </location>
</feature>
<dbReference type="GO" id="GO:0008270">
    <property type="term" value="F:zinc ion binding"/>
    <property type="evidence" value="ECO:0007669"/>
    <property type="project" value="UniProtKB-KW"/>
</dbReference>
<feature type="compositionally biased region" description="Polar residues" evidence="2">
    <location>
        <begin position="439"/>
        <end position="457"/>
    </location>
</feature>
<dbReference type="Proteomes" id="UP000821866">
    <property type="component" value="Chromosome 11"/>
</dbReference>
<feature type="compositionally biased region" description="Polar residues" evidence="2">
    <location>
        <begin position="475"/>
        <end position="490"/>
    </location>
</feature>
<feature type="compositionally biased region" description="Basic and acidic residues" evidence="2">
    <location>
        <begin position="710"/>
        <end position="738"/>
    </location>
</feature>
<dbReference type="EMBL" id="JABSTU010000003">
    <property type="protein sequence ID" value="KAH8035601.1"/>
    <property type="molecule type" value="Genomic_DNA"/>
</dbReference>
<dbReference type="GO" id="GO:0003690">
    <property type="term" value="F:double-stranded DNA binding"/>
    <property type="evidence" value="ECO:0007669"/>
    <property type="project" value="InterPro"/>
</dbReference>
<dbReference type="VEuPathDB" id="VectorBase:LOC119167808"/>
<reference evidence="4" key="2">
    <citation type="submission" date="2021-09" db="EMBL/GenBank/DDBJ databases">
        <authorList>
            <person name="Jia N."/>
            <person name="Wang J."/>
            <person name="Shi W."/>
            <person name="Du L."/>
            <person name="Sun Y."/>
            <person name="Zhan W."/>
            <person name="Jiang J."/>
            <person name="Wang Q."/>
            <person name="Zhang B."/>
            <person name="Ji P."/>
            <person name="Sakyi L.B."/>
            <person name="Cui X."/>
            <person name="Yuan T."/>
            <person name="Jiang B."/>
            <person name="Yang W."/>
            <person name="Lam T.T.-Y."/>
            <person name="Chang Q."/>
            <person name="Ding S."/>
            <person name="Wang X."/>
            <person name="Zhu J."/>
            <person name="Ruan X."/>
            <person name="Zhao L."/>
            <person name="Wei J."/>
            <person name="Que T."/>
            <person name="Du C."/>
            <person name="Cheng J."/>
            <person name="Dai P."/>
            <person name="Han X."/>
            <person name="Huang E."/>
            <person name="Gao Y."/>
            <person name="Liu J."/>
            <person name="Shao H."/>
            <person name="Ye R."/>
            <person name="Li L."/>
            <person name="Wei W."/>
            <person name="Wang X."/>
            <person name="Wang C."/>
            <person name="Huo Q."/>
            <person name="Li W."/>
            <person name="Guo W."/>
            <person name="Chen H."/>
            <person name="Chen S."/>
            <person name="Zhou L."/>
            <person name="Zhou L."/>
            <person name="Ni X."/>
            <person name="Tian J."/>
            <person name="Zhou Y."/>
            <person name="Sheng Y."/>
            <person name="Liu T."/>
            <person name="Pan Y."/>
            <person name="Xia L."/>
            <person name="Li J."/>
            <person name="Zhao F."/>
            <person name="Cao W."/>
        </authorList>
    </citation>
    <scope>NUCLEOTIDE SEQUENCE</scope>
    <source>
        <strain evidence="4">Rmic-2018</strain>
        <tissue evidence="4">Larvae</tissue>
    </source>
</reference>
<evidence type="ECO:0000256" key="2">
    <source>
        <dbReference type="SAM" id="MobiDB-lite"/>
    </source>
</evidence>
<keyword evidence="1" id="KW-0479">Metal-binding</keyword>
<feature type="region of interest" description="Disordered" evidence="2">
    <location>
        <begin position="45"/>
        <end position="143"/>
    </location>
</feature>
<feature type="compositionally biased region" description="Acidic residues" evidence="2">
    <location>
        <begin position="1071"/>
        <end position="1082"/>
    </location>
</feature>
<feature type="compositionally biased region" description="Polar residues" evidence="2">
    <location>
        <begin position="568"/>
        <end position="596"/>
    </location>
</feature>
<feature type="compositionally biased region" description="Polar residues" evidence="2">
    <location>
        <begin position="908"/>
        <end position="922"/>
    </location>
</feature>
<feature type="compositionally biased region" description="Polar residues" evidence="2">
    <location>
        <begin position="966"/>
        <end position="988"/>
    </location>
</feature>
<feature type="compositionally biased region" description="Polar residues" evidence="2">
    <location>
        <begin position="1023"/>
        <end position="1039"/>
    </location>
</feature>
<feature type="compositionally biased region" description="Low complexity" evidence="2">
    <location>
        <begin position="1553"/>
        <end position="1569"/>
    </location>
</feature>
<evidence type="ECO:0000313" key="4">
    <source>
        <dbReference type="EMBL" id="KAH8035601.1"/>
    </source>
</evidence>
<feature type="region of interest" description="Disordered" evidence="2">
    <location>
        <begin position="1274"/>
        <end position="1296"/>
    </location>
</feature>
<dbReference type="InterPro" id="IPR036875">
    <property type="entry name" value="Znf_CCHC_sf"/>
</dbReference>
<keyword evidence="1" id="KW-0863">Zinc-finger</keyword>
<feature type="compositionally biased region" description="Polar residues" evidence="2">
    <location>
        <begin position="104"/>
        <end position="123"/>
    </location>
</feature>
<feature type="region of interest" description="Disordered" evidence="2">
    <location>
        <begin position="708"/>
        <end position="799"/>
    </location>
</feature>
<feature type="region of interest" description="Disordered" evidence="2">
    <location>
        <begin position="287"/>
        <end position="347"/>
    </location>
</feature>
<feature type="compositionally biased region" description="Polar residues" evidence="2">
    <location>
        <begin position="760"/>
        <end position="771"/>
    </location>
</feature>
<dbReference type="InterPro" id="IPR001878">
    <property type="entry name" value="Znf_CCHC"/>
</dbReference>
<dbReference type="VEuPathDB" id="VectorBase:LOC119173758"/>
<evidence type="ECO:0000259" key="3">
    <source>
        <dbReference type="PROSITE" id="PS50158"/>
    </source>
</evidence>
<sequence>MKAEQVSLQTYGWQFQPRFTILFPLEKRSSKTVARYSVGITCRQISSTDDNNGQGDVHDNFPNYDTTAPYYGNNAGSRNDKSAGNKSPRGSNEVIDNREDQKLQNRGSAQSERNAEVQNNGLPSSGIRDSEVDQKPNSSVFAGVSSNHSHAIFESTGQSVATGTKAPEGDSASMQDRKVEFAHNGGNRNTSAGNAAFNNDHGASQNNSMVHAGLMNIEPIPIERPDFIAIGDSNDTNVTTAEDWAALSTHGKEYEDIIPEKERGIFQSRLNLNHNDSFLKEDALSGNLSASVPTPKRNETQSFEPEVMDLTPPRGLTSASKREFTRSRSAVSRPGSAKPAPLATDRTTDEIDNVDDARNHEENYLRIDARAVTKEKFTESSNIHIIIQNKRKTSGKFRTIGVALNEVPKLGVPNISGNHVPSARNSTKYFSQDTTTISLGTQARTSETTTGAKASTQPREKLGLASTPKGPEKLSTPNQSIHRSTVYTTKSSDERDSKGLTKLPLEGFTHRNVTMAAPKIHPSVVTRPTRHSVKLENINNIVIEVLRKRRGHRQLPFESTKVNDDNSSHSYTGTGHPISTMTSKNTGNTASSLDASNRQSNISALAQTSTTSAPSLGTVKATLKKSTWRTVSLNEVVPDEKYNFTRSEELTHFSTHAANKRGHSELITRSTRITTTEEGKSSSNNSLLEKSLTGITQSTEQNIRVSGIEPHNRVIHEDKRSLTTNRKESSQVRRDTRKVSSATSPTATLAAREPMRSEDNATTIISVNQRESLGGGKSLTPSVTHLRKETSQSKVPSTRAALAEISTSIDKRMTITIDVEQHSNHSGNERQPVIYRPTTKKLDRMKKVVTTSHSINEHSNTDGRERALKPIAVDLVTKSARLTTSPPSRHSNMQDTSKKATSAGYESKTMTSSLNSSHSTPASNFTRAWAMTVEVTLASTRDTPVPEEGDAEDMLGMHDKRNQMVMPTSSSAGPTTTFKQTSISSLKSSPDVPVEGATKPQLVTVLQTKRKEKQTHTDPQARAQHTTSVEKLQTSSSKTPLPEGIRSQEPKVPSSEDVTSTSTGPTALVFDDGDDEDEDDDEARLHFPVVRISRRPSSTPRRPALMDLFSRPHLRKRSTTTLRPVLLNNIIARRGRHDHNQTTQHHRLQHDIAMRRRSHRESPPPRPYQMTLFYEPHWPQWLAGPGLGSPVGSPVPARKAAPPKTTICLFSSPQARPGVTSRGRRPQGFKSAKEVYAAPASCTRDRRPWVSGLAAWSPPTPRQEEVQGPRFTPAVPESPCGPPGTTRTCAAPASAEPLPTRVQLDCTLQVTHEPRPTSGLRGPPTRMATPFELLVKENCFMFSAPEGDISIDELIDAIEETAGDDSVLVLQHMGAAKFLVCTRNAGQATKLMVAEGFEVNGARVPVEAVGPPVTYVNVYRYPTFLSDEGLSNALAQFGKVKGISSATLATRQTKLNGVRVVKIEMCRPVPNFITIAGHKVMCEYRGMRRVCARCGEVGHMATACTTAYCKRCGTFGHDTEGCSADCKRCGGHHETRECFLKRSYASAARGFPSLSESASSHSQSSGPTSARATNSPRMQVLTSRSTSRTTEKGSPSGDRDLASDLTSGSGMGDPSASEGERAGSFDETTTKSTETESSDIERVQRNRPPLSRLHPRRAGMTAGIR</sequence>
<reference evidence="4" key="1">
    <citation type="journal article" date="2020" name="Cell">
        <title>Large-Scale Comparative Analyses of Tick Genomes Elucidate Their Genetic Diversity and Vector Capacities.</title>
        <authorList>
            <consortium name="Tick Genome and Microbiome Consortium (TIGMIC)"/>
            <person name="Jia N."/>
            <person name="Wang J."/>
            <person name="Shi W."/>
            <person name="Du L."/>
            <person name="Sun Y."/>
            <person name="Zhan W."/>
            <person name="Jiang J.F."/>
            <person name="Wang Q."/>
            <person name="Zhang B."/>
            <person name="Ji P."/>
            <person name="Bell-Sakyi L."/>
            <person name="Cui X.M."/>
            <person name="Yuan T.T."/>
            <person name="Jiang B.G."/>
            <person name="Yang W.F."/>
            <person name="Lam T.T."/>
            <person name="Chang Q.C."/>
            <person name="Ding S.J."/>
            <person name="Wang X.J."/>
            <person name="Zhu J.G."/>
            <person name="Ruan X.D."/>
            <person name="Zhao L."/>
            <person name="Wei J.T."/>
            <person name="Ye R.Z."/>
            <person name="Que T.C."/>
            <person name="Du C.H."/>
            <person name="Zhou Y.H."/>
            <person name="Cheng J.X."/>
            <person name="Dai P.F."/>
            <person name="Guo W.B."/>
            <person name="Han X.H."/>
            <person name="Huang E.J."/>
            <person name="Li L.F."/>
            <person name="Wei W."/>
            <person name="Gao Y.C."/>
            <person name="Liu J.Z."/>
            <person name="Shao H.Z."/>
            <person name="Wang X."/>
            <person name="Wang C.C."/>
            <person name="Yang T.C."/>
            <person name="Huo Q.B."/>
            <person name="Li W."/>
            <person name="Chen H.Y."/>
            <person name="Chen S.E."/>
            <person name="Zhou L.G."/>
            <person name="Ni X.B."/>
            <person name="Tian J.H."/>
            <person name="Sheng Y."/>
            <person name="Liu T."/>
            <person name="Pan Y.S."/>
            <person name="Xia L.Y."/>
            <person name="Li J."/>
            <person name="Zhao F."/>
            <person name="Cao W.C."/>
        </authorList>
    </citation>
    <scope>NUCLEOTIDE SEQUENCE</scope>
    <source>
        <strain evidence="4">Rmic-2018</strain>
    </source>
</reference>
<dbReference type="InterPro" id="IPR042509">
    <property type="entry name" value="ZCCHC3"/>
</dbReference>
<accession>A0A9J6EMC3</accession>
<feature type="region of interest" description="Disordered" evidence="2">
    <location>
        <begin position="1208"/>
        <end position="1232"/>
    </location>
</feature>
<feature type="compositionally biased region" description="Low complexity" evidence="2">
    <location>
        <begin position="740"/>
        <end position="751"/>
    </location>
</feature>
<feature type="domain" description="CCHC-type" evidence="3">
    <location>
        <begin position="1491"/>
        <end position="1504"/>
    </location>
</feature>
<feature type="region of interest" description="Disordered" evidence="2">
    <location>
        <begin position="879"/>
        <end position="922"/>
    </location>
</feature>
<evidence type="ECO:0000256" key="1">
    <source>
        <dbReference type="PROSITE-ProRule" id="PRU00047"/>
    </source>
</evidence>